<protein>
    <submittedName>
        <fullName evidence="3">Histone deacetylase family protein</fullName>
    </submittedName>
</protein>
<dbReference type="AlphaFoldDB" id="A0A545UJM5"/>
<dbReference type="Proteomes" id="UP000315439">
    <property type="component" value="Unassembled WGS sequence"/>
</dbReference>
<dbReference type="PRINTS" id="PR01270">
    <property type="entry name" value="HDASUPER"/>
</dbReference>
<comment type="similarity">
    <text evidence="1">Belongs to the histone deacetylase family.</text>
</comment>
<evidence type="ECO:0000256" key="1">
    <source>
        <dbReference type="ARBA" id="ARBA00005947"/>
    </source>
</evidence>
<evidence type="ECO:0000313" key="3">
    <source>
        <dbReference type="EMBL" id="TQV89660.1"/>
    </source>
</evidence>
<feature type="domain" description="Histone deacetylase" evidence="2">
    <location>
        <begin position="20"/>
        <end position="303"/>
    </location>
</feature>
<dbReference type="Pfam" id="PF00850">
    <property type="entry name" value="Hist_deacetyl"/>
    <property type="match status" value="1"/>
</dbReference>
<dbReference type="GO" id="GO:0040029">
    <property type="term" value="P:epigenetic regulation of gene expression"/>
    <property type="evidence" value="ECO:0007669"/>
    <property type="project" value="TreeGrafter"/>
</dbReference>
<evidence type="ECO:0000313" key="4">
    <source>
        <dbReference type="Proteomes" id="UP000315439"/>
    </source>
</evidence>
<dbReference type="InterPro" id="IPR023696">
    <property type="entry name" value="Ureohydrolase_dom_sf"/>
</dbReference>
<dbReference type="InterPro" id="IPR037138">
    <property type="entry name" value="His_deacetylse_dom_sf"/>
</dbReference>
<dbReference type="OrthoDB" id="9808367at2"/>
<dbReference type="InterPro" id="IPR023801">
    <property type="entry name" value="His_deacetylse_dom"/>
</dbReference>
<dbReference type="GO" id="GO:0004407">
    <property type="term" value="F:histone deacetylase activity"/>
    <property type="evidence" value="ECO:0007669"/>
    <property type="project" value="TreeGrafter"/>
</dbReference>
<dbReference type="SUPFAM" id="SSF52768">
    <property type="entry name" value="Arginase/deacetylase"/>
    <property type="match status" value="1"/>
</dbReference>
<dbReference type="PANTHER" id="PTHR10625:SF10">
    <property type="entry name" value="HISTONE DEACETYLASE HDAC1"/>
    <property type="match status" value="1"/>
</dbReference>
<evidence type="ECO:0000259" key="2">
    <source>
        <dbReference type="Pfam" id="PF00850"/>
    </source>
</evidence>
<accession>A0A545UJM5</accession>
<name>A0A545UJM5_9GAMM</name>
<sequence>MSLGIISHSDCSAHNVGEHHPERPARIAAIQQEIANCELEPHLLHINAQPIKQEQLELAHNAEYIEYIFENAPREGILQLDADTAMMPESLNAALLSAGAATNAVDLVMSQEVNAAFCATRPPGHHAERDKAMGFCLFNNVAIAAIYAKQQYQLARVAVVDFDVHHGNGTENILRDESGFLFCSTFQHPFYPFSGTEAHPTHIINTPLSANAGSQEFRQAITNDWLPALHQFKPELLLISAGFDAHAEDNMSQVMLYEEDYHWVSRELKSIADQYSDGRIVSVLEGGYSLGALGRSVVAHLEGLLS</sequence>
<comment type="caution">
    <text evidence="3">The sequence shown here is derived from an EMBL/GenBank/DDBJ whole genome shotgun (WGS) entry which is preliminary data.</text>
</comment>
<reference evidence="3 4" key="1">
    <citation type="submission" date="2019-07" db="EMBL/GenBank/DDBJ databases">
        <title>Draft genome for Aliikangiella sp. M105.</title>
        <authorList>
            <person name="Wang G."/>
        </authorList>
    </citation>
    <scope>NUCLEOTIDE SEQUENCE [LARGE SCALE GENOMIC DNA]</scope>
    <source>
        <strain evidence="3 4">M105</strain>
    </source>
</reference>
<organism evidence="3 4">
    <name type="scientific">Aliikangiella coralliicola</name>
    <dbReference type="NCBI Taxonomy" id="2592383"/>
    <lineage>
        <taxon>Bacteria</taxon>
        <taxon>Pseudomonadati</taxon>
        <taxon>Pseudomonadota</taxon>
        <taxon>Gammaproteobacteria</taxon>
        <taxon>Oceanospirillales</taxon>
        <taxon>Pleioneaceae</taxon>
        <taxon>Aliikangiella</taxon>
    </lineage>
</organism>
<dbReference type="CDD" id="cd11599">
    <property type="entry name" value="HDAC_classII_2"/>
    <property type="match status" value="1"/>
</dbReference>
<proteinExistence type="inferred from homology"/>
<dbReference type="EMBL" id="VIKS01000001">
    <property type="protein sequence ID" value="TQV89660.1"/>
    <property type="molecule type" value="Genomic_DNA"/>
</dbReference>
<keyword evidence="4" id="KW-1185">Reference proteome</keyword>
<dbReference type="Gene3D" id="3.40.800.20">
    <property type="entry name" value="Histone deacetylase domain"/>
    <property type="match status" value="1"/>
</dbReference>
<dbReference type="PANTHER" id="PTHR10625">
    <property type="entry name" value="HISTONE DEACETYLASE HDAC1-RELATED"/>
    <property type="match status" value="1"/>
</dbReference>
<gene>
    <name evidence="3" type="ORF">FLL46_01895</name>
</gene>
<dbReference type="InterPro" id="IPR000286">
    <property type="entry name" value="HDACs"/>
</dbReference>
<dbReference type="RefSeq" id="WP_142891724.1">
    <property type="nucleotide sequence ID" value="NZ_ML660160.1"/>
</dbReference>